<protein>
    <submittedName>
        <fullName evidence="2">Uncharacterized protein</fullName>
    </submittedName>
</protein>
<reference evidence="2 3" key="1">
    <citation type="journal article" date="2018" name="Int. J. Syst. Evol. Microbiol.">
        <title>Pseudooceanicola lipolyticus sp. nov., a marine alphaproteobacterium, reclassification of Oceanicola flagellatus as Pseudooceanicola flagellatus comb. nov. and emended description of the genus Pseudooceanicola.</title>
        <authorList>
            <person name="Huang M.-M."/>
            <person name="Guo L.-L."/>
            <person name="Wu Y.-H."/>
            <person name="Lai Q.-L."/>
            <person name="Shao Z.-Z."/>
            <person name="Wang C.-S."/>
            <person name="Wu M."/>
            <person name="Xu X.-W."/>
        </authorList>
    </citation>
    <scope>NUCLEOTIDE SEQUENCE [LARGE SCALE GENOMIC DNA]</scope>
    <source>
        <strain evidence="2 3">157</strain>
    </source>
</reference>
<name>A0A2M8IUT2_9RHOB</name>
<sequence length="223" mass="23551">LCTSDLFYTPEELAAALAAAPSPVLTLHPVPTPKQTGPRGRDGTGLIAWQSHHLIGRTLVLEGIPEAVPLEMSLALLDTLVREKVKGALALAEGDALKETLGMALYVRHAAPDATFPKGRIIVSFWPEPAEAAGSEPPAPFRPHPGYSAITAVWERDAEGGESVTLGHGSLRSTGKRQAGGSGWMILVGIGLFLWVGLPLLNLPKMAIESAFSDEPVLGETSR</sequence>
<proteinExistence type="predicted"/>
<evidence type="ECO:0000313" key="2">
    <source>
        <dbReference type="EMBL" id="PJE34268.1"/>
    </source>
</evidence>
<keyword evidence="1" id="KW-1133">Transmembrane helix</keyword>
<dbReference type="Proteomes" id="UP000231553">
    <property type="component" value="Unassembled WGS sequence"/>
</dbReference>
<keyword evidence="1" id="KW-0812">Transmembrane</keyword>
<keyword evidence="3" id="KW-1185">Reference proteome</keyword>
<evidence type="ECO:0000313" key="3">
    <source>
        <dbReference type="Proteomes" id="UP000231553"/>
    </source>
</evidence>
<accession>A0A2M8IUT2</accession>
<dbReference type="AlphaFoldDB" id="A0A2M8IUT2"/>
<feature type="non-terminal residue" evidence="2">
    <location>
        <position position="1"/>
    </location>
</feature>
<feature type="transmembrane region" description="Helical" evidence="1">
    <location>
        <begin position="183"/>
        <end position="203"/>
    </location>
</feature>
<gene>
    <name evidence="2" type="ORF">CVM52_23145</name>
</gene>
<evidence type="ECO:0000256" key="1">
    <source>
        <dbReference type="SAM" id="Phobius"/>
    </source>
</evidence>
<dbReference type="EMBL" id="PGTB01000208">
    <property type="protein sequence ID" value="PJE34268.1"/>
    <property type="molecule type" value="Genomic_DNA"/>
</dbReference>
<organism evidence="2 3">
    <name type="scientific">Pseudooceanicola lipolyticus</name>
    <dbReference type="NCBI Taxonomy" id="2029104"/>
    <lineage>
        <taxon>Bacteria</taxon>
        <taxon>Pseudomonadati</taxon>
        <taxon>Pseudomonadota</taxon>
        <taxon>Alphaproteobacteria</taxon>
        <taxon>Rhodobacterales</taxon>
        <taxon>Paracoccaceae</taxon>
        <taxon>Pseudooceanicola</taxon>
    </lineage>
</organism>
<comment type="caution">
    <text evidence="2">The sequence shown here is derived from an EMBL/GenBank/DDBJ whole genome shotgun (WGS) entry which is preliminary data.</text>
</comment>
<keyword evidence="1" id="KW-0472">Membrane</keyword>
<dbReference type="RefSeq" id="WP_172721073.1">
    <property type="nucleotide sequence ID" value="NZ_PGTB01000208.1"/>
</dbReference>